<evidence type="ECO:0000313" key="3">
    <source>
        <dbReference type="Proteomes" id="UP000005408"/>
    </source>
</evidence>
<feature type="transmembrane region" description="Helical" evidence="1">
    <location>
        <begin position="113"/>
        <end position="134"/>
    </location>
</feature>
<feature type="transmembrane region" description="Helical" evidence="1">
    <location>
        <begin position="7"/>
        <end position="26"/>
    </location>
</feature>
<keyword evidence="1" id="KW-0812">Transmembrane</keyword>
<feature type="transmembrane region" description="Helical" evidence="1">
    <location>
        <begin position="192"/>
        <end position="214"/>
    </location>
</feature>
<keyword evidence="1" id="KW-0472">Membrane</keyword>
<sequence>MLLSRKLNIFSILTCVGVVFVTISFVSPGLVNCKLSSIRSLMVYSDQPGDPKEAHLSAGLWYFNLCIQRLSWAGSVREEHCHLGSYPFNIETPFLNPAYKIFRGLPNIFTFEIQIMSSFGVFCAVLGFMGTVVYTRTLTKSRWAGLLACISLSISGLTYIAMIVKTAITTHVDSVLFWENTGWEMDKFYCPWGLVLVGIGGVLILVSAVGHLCILSRNRTDDTHVYLIHKGTNQGIISQHSYTTIAPPGYHVTVGLKVPLVGSMEKNEEASCRSYGSPFI</sequence>
<keyword evidence="1" id="KW-1133">Transmembrane helix</keyword>
<reference evidence="2" key="1">
    <citation type="submission" date="2022-08" db="UniProtKB">
        <authorList>
            <consortium name="EnsemblMetazoa"/>
        </authorList>
    </citation>
    <scope>IDENTIFICATION</scope>
    <source>
        <strain evidence="2">05x7-T-G4-1.051#20</strain>
    </source>
</reference>
<dbReference type="EnsemblMetazoa" id="G2391.1">
    <property type="protein sequence ID" value="G2391.1:cds"/>
    <property type="gene ID" value="G2391"/>
</dbReference>
<keyword evidence="3" id="KW-1185">Reference proteome</keyword>
<dbReference type="EnsemblMetazoa" id="G2391.6">
    <property type="protein sequence ID" value="G2391.6:cds"/>
    <property type="gene ID" value="G2391"/>
</dbReference>
<name>A0A8W8KNK8_MAGGI</name>
<organism evidence="2 3">
    <name type="scientific">Magallana gigas</name>
    <name type="common">Pacific oyster</name>
    <name type="synonym">Crassostrea gigas</name>
    <dbReference type="NCBI Taxonomy" id="29159"/>
    <lineage>
        <taxon>Eukaryota</taxon>
        <taxon>Metazoa</taxon>
        <taxon>Spiralia</taxon>
        <taxon>Lophotrochozoa</taxon>
        <taxon>Mollusca</taxon>
        <taxon>Bivalvia</taxon>
        <taxon>Autobranchia</taxon>
        <taxon>Pteriomorphia</taxon>
        <taxon>Ostreida</taxon>
        <taxon>Ostreoidea</taxon>
        <taxon>Ostreidae</taxon>
        <taxon>Magallana</taxon>
    </lineage>
</organism>
<dbReference type="EnsemblMetazoa" id="G2391.3">
    <property type="protein sequence ID" value="G2391.3:cds"/>
    <property type="gene ID" value="G2391"/>
</dbReference>
<dbReference type="AlphaFoldDB" id="A0A8W8KNK8"/>
<proteinExistence type="predicted"/>
<protein>
    <submittedName>
        <fullName evidence="2">Uncharacterized protein</fullName>
    </submittedName>
</protein>
<evidence type="ECO:0000256" key="1">
    <source>
        <dbReference type="SAM" id="Phobius"/>
    </source>
</evidence>
<dbReference type="Proteomes" id="UP000005408">
    <property type="component" value="Unassembled WGS sequence"/>
</dbReference>
<feature type="transmembrane region" description="Helical" evidence="1">
    <location>
        <begin position="146"/>
        <end position="172"/>
    </location>
</feature>
<dbReference type="EnsemblMetazoa" id="G2391.5">
    <property type="protein sequence ID" value="G2391.5:cds"/>
    <property type="gene ID" value="G2391"/>
</dbReference>
<evidence type="ECO:0000313" key="2">
    <source>
        <dbReference type="EnsemblMetazoa" id="G2391.1:cds"/>
    </source>
</evidence>
<dbReference type="EnsemblMetazoa" id="G2391.8">
    <property type="protein sequence ID" value="G2391.8:cds"/>
    <property type="gene ID" value="G2391"/>
</dbReference>
<dbReference type="OrthoDB" id="6153865at2759"/>
<accession>A0A8W8KNK8</accession>